<dbReference type="InterPro" id="IPR009799">
    <property type="entry name" value="EthD_dom"/>
</dbReference>
<comment type="similarity">
    <text evidence="1">Belongs to the tpcK family.</text>
</comment>
<proteinExistence type="inferred from homology"/>
<accession>A0A0C3AHX0</accession>
<dbReference type="InterPro" id="IPR011008">
    <property type="entry name" value="Dimeric_a/b-barrel"/>
</dbReference>
<gene>
    <name evidence="3" type="ORF">M408DRAFT_331876</name>
</gene>
<evidence type="ECO:0000259" key="2">
    <source>
        <dbReference type="Pfam" id="PF07110"/>
    </source>
</evidence>
<dbReference type="Gene3D" id="3.30.70.100">
    <property type="match status" value="1"/>
</dbReference>
<evidence type="ECO:0000256" key="1">
    <source>
        <dbReference type="ARBA" id="ARBA00005986"/>
    </source>
</evidence>
<evidence type="ECO:0000313" key="4">
    <source>
        <dbReference type="Proteomes" id="UP000054097"/>
    </source>
</evidence>
<dbReference type="STRING" id="933852.A0A0C3AHX0"/>
<feature type="domain" description="EthD" evidence="2">
    <location>
        <begin position="21"/>
        <end position="107"/>
    </location>
</feature>
<dbReference type="SUPFAM" id="SSF54909">
    <property type="entry name" value="Dimeric alpha+beta barrel"/>
    <property type="match status" value="1"/>
</dbReference>
<sequence length="129" mass="14065">MAQAPPTGPVRVISFFQKNSSVSDEEFRSHHEGEYREKAIALFKKHNGTYCSQTFTTSIPAEAVGETAGSKLEAWPYSLIITADFPSVKDAKAFWEDPEYAAATLDDATVAAQGSKMSVVFGREEVLIG</sequence>
<keyword evidence="4" id="KW-1185">Reference proteome</keyword>
<dbReference type="HOGENOM" id="CLU_115019_0_2_1"/>
<name>A0A0C3AHX0_SERVB</name>
<dbReference type="Pfam" id="PF07110">
    <property type="entry name" value="EthD"/>
    <property type="match status" value="1"/>
</dbReference>
<organism evidence="3 4">
    <name type="scientific">Serendipita vermifera MAFF 305830</name>
    <dbReference type="NCBI Taxonomy" id="933852"/>
    <lineage>
        <taxon>Eukaryota</taxon>
        <taxon>Fungi</taxon>
        <taxon>Dikarya</taxon>
        <taxon>Basidiomycota</taxon>
        <taxon>Agaricomycotina</taxon>
        <taxon>Agaricomycetes</taxon>
        <taxon>Sebacinales</taxon>
        <taxon>Serendipitaceae</taxon>
        <taxon>Serendipita</taxon>
    </lineage>
</organism>
<reference evidence="4" key="2">
    <citation type="submission" date="2015-01" db="EMBL/GenBank/DDBJ databases">
        <title>Evolutionary Origins and Diversification of the Mycorrhizal Mutualists.</title>
        <authorList>
            <consortium name="DOE Joint Genome Institute"/>
            <consortium name="Mycorrhizal Genomics Consortium"/>
            <person name="Kohler A."/>
            <person name="Kuo A."/>
            <person name="Nagy L.G."/>
            <person name="Floudas D."/>
            <person name="Copeland A."/>
            <person name="Barry K.W."/>
            <person name="Cichocki N."/>
            <person name="Veneault-Fourrey C."/>
            <person name="LaButti K."/>
            <person name="Lindquist E.A."/>
            <person name="Lipzen A."/>
            <person name="Lundell T."/>
            <person name="Morin E."/>
            <person name="Murat C."/>
            <person name="Riley R."/>
            <person name="Ohm R."/>
            <person name="Sun H."/>
            <person name="Tunlid A."/>
            <person name="Henrissat B."/>
            <person name="Grigoriev I.V."/>
            <person name="Hibbett D.S."/>
            <person name="Martin F."/>
        </authorList>
    </citation>
    <scope>NUCLEOTIDE SEQUENCE [LARGE SCALE GENOMIC DNA]</scope>
    <source>
        <strain evidence="4">MAFF 305830</strain>
    </source>
</reference>
<dbReference type="AlphaFoldDB" id="A0A0C3AHX0"/>
<dbReference type="EMBL" id="KN824326">
    <property type="protein sequence ID" value="KIM24240.1"/>
    <property type="molecule type" value="Genomic_DNA"/>
</dbReference>
<dbReference type="GO" id="GO:0016491">
    <property type="term" value="F:oxidoreductase activity"/>
    <property type="evidence" value="ECO:0007669"/>
    <property type="project" value="InterPro"/>
</dbReference>
<dbReference type="Proteomes" id="UP000054097">
    <property type="component" value="Unassembled WGS sequence"/>
</dbReference>
<protein>
    <recommendedName>
        <fullName evidence="2">EthD domain-containing protein</fullName>
    </recommendedName>
</protein>
<evidence type="ECO:0000313" key="3">
    <source>
        <dbReference type="EMBL" id="KIM24240.1"/>
    </source>
</evidence>
<reference evidence="3 4" key="1">
    <citation type="submission" date="2014-04" db="EMBL/GenBank/DDBJ databases">
        <authorList>
            <consortium name="DOE Joint Genome Institute"/>
            <person name="Kuo A."/>
            <person name="Zuccaro A."/>
            <person name="Kohler A."/>
            <person name="Nagy L.G."/>
            <person name="Floudas D."/>
            <person name="Copeland A."/>
            <person name="Barry K.W."/>
            <person name="Cichocki N."/>
            <person name="Veneault-Fourrey C."/>
            <person name="LaButti K."/>
            <person name="Lindquist E.A."/>
            <person name="Lipzen A."/>
            <person name="Lundell T."/>
            <person name="Morin E."/>
            <person name="Murat C."/>
            <person name="Sun H."/>
            <person name="Tunlid A."/>
            <person name="Henrissat B."/>
            <person name="Grigoriev I.V."/>
            <person name="Hibbett D.S."/>
            <person name="Martin F."/>
            <person name="Nordberg H.P."/>
            <person name="Cantor M.N."/>
            <person name="Hua S.X."/>
        </authorList>
    </citation>
    <scope>NUCLEOTIDE SEQUENCE [LARGE SCALE GENOMIC DNA]</scope>
    <source>
        <strain evidence="3 4">MAFF 305830</strain>
    </source>
</reference>